<keyword evidence="2" id="KW-1133">Transmembrane helix</keyword>
<evidence type="ECO:0000259" key="3">
    <source>
        <dbReference type="Pfam" id="PF01926"/>
    </source>
</evidence>
<keyword evidence="5" id="KW-1185">Reference proteome</keyword>
<gene>
    <name evidence="4" type="ORF">FDP41_005466</name>
</gene>
<dbReference type="PANTHER" id="PTHR43681:SF1">
    <property type="entry name" value="SARCALUMENIN"/>
    <property type="match status" value="1"/>
</dbReference>
<accession>A0A6A5BKR4</accession>
<keyword evidence="2" id="KW-0472">Membrane</keyword>
<dbReference type="OrthoDB" id="8927528at2759"/>
<dbReference type="VEuPathDB" id="AmoebaDB:NF0014290"/>
<evidence type="ECO:0000313" key="4">
    <source>
        <dbReference type="EMBL" id="KAF0975472.1"/>
    </source>
</evidence>
<dbReference type="Pfam" id="PF01926">
    <property type="entry name" value="MMR_HSR1"/>
    <property type="match status" value="1"/>
</dbReference>
<dbReference type="CDD" id="cd09912">
    <property type="entry name" value="DLP_2"/>
    <property type="match status" value="1"/>
</dbReference>
<dbReference type="VEuPathDB" id="AmoebaDB:FDP41_005466"/>
<organism evidence="4 5">
    <name type="scientific">Naegleria fowleri</name>
    <name type="common">Brain eating amoeba</name>
    <dbReference type="NCBI Taxonomy" id="5763"/>
    <lineage>
        <taxon>Eukaryota</taxon>
        <taxon>Discoba</taxon>
        <taxon>Heterolobosea</taxon>
        <taxon>Tetramitia</taxon>
        <taxon>Eutetramitia</taxon>
        <taxon>Vahlkampfiidae</taxon>
        <taxon>Naegleria</taxon>
    </lineage>
</organism>
<feature type="transmembrane region" description="Helical" evidence="2">
    <location>
        <begin position="602"/>
        <end position="628"/>
    </location>
</feature>
<feature type="region of interest" description="Disordered" evidence="1">
    <location>
        <begin position="68"/>
        <end position="107"/>
    </location>
</feature>
<dbReference type="PANTHER" id="PTHR43681">
    <property type="entry name" value="TRANSMEMBRANE GTPASE FZO"/>
    <property type="match status" value="1"/>
</dbReference>
<dbReference type="SUPFAM" id="SSF52540">
    <property type="entry name" value="P-loop containing nucleoside triphosphate hydrolases"/>
    <property type="match status" value="1"/>
</dbReference>
<dbReference type="InterPro" id="IPR006073">
    <property type="entry name" value="GTP-bd"/>
</dbReference>
<keyword evidence="2" id="KW-0812">Transmembrane</keyword>
<protein>
    <recommendedName>
        <fullName evidence="3">G domain-containing protein</fullName>
    </recommendedName>
</protein>
<reference evidence="4 5" key="1">
    <citation type="journal article" date="2019" name="Sci. Rep.">
        <title>Nanopore sequencing improves the draft genome of the human pathogenic amoeba Naegleria fowleri.</title>
        <authorList>
            <person name="Liechti N."/>
            <person name="Schurch N."/>
            <person name="Bruggmann R."/>
            <person name="Wittwer M."/>
        </authorList>
    </citation>
    <scope>NUCLEOTIDE SEQUENCE [LARGE SCALE GENOMIC DNA]</scope>
    <source>
        <strain evidence="4 5">ATCC 30894</strain>
    </source>
</reference>
<evidence type="ECO:0000256" key="2">
    <source>
        <dbReference type="SAM" id="Phobius"/>
    </source>
</evidence>
<dbReference type="EMBL" id="VFQX01000044">
    <property type="protein sequence ID" value="KAF0975472.1"/>
    <property type="molecule type" value="Genomic_DNA"/>
</dbReference>
<dbReference type="InterPro" id="IPR027417">
    <property type="entry name" value="P-loop_NTPase"/>
</dbReference>
<dbReference type="GeneID" id="68112684"/>
<dbReference type="AlphaFoldDB" id="A0A6A5BKR4"/>
<feature type="compositionally biased region" description="Polar residues" evidence="1">
    <location>
        <begin position="87"/>
        <end position="104"/>
    </location>
</feature>
<comment type="caution">
    <text evidence="4">The sequence shown here is derived from an EMBL/GenBank/DDBJ whole genome shotgun (WGS) entry which is preliminary data.</text>
</comment>
<feature type="domain" description="G" evidence="3">
    <location>
        <begin position="167"/>
        <end position="296"/>
    </location>
</feature>
<sequence>MNSSNKHWLLLSFLRNVATRKPVQPLPSSKFAPNLMGNWVILEDQRTQQLRELHYNMICKSNLSSTTTSDQVKHVVQPPTGKPPSGTPVSGENTDSNQNVSATESLDIRSTEEDMKPLFSKKEIMILESEKAALGHLLKILESVEGTEEDIDLLRKSISQLEEHFLMVVVGEFNAGKSSFINAMLGDRYLREGITPTTAHLHLIKYGGDSLQKFDERHQVVNMELPLKWLKGISVVDTPGTNAIIKEHQTITETFVPRADLIIFLTSAERPFSESEHTFLEMIRRWGKKVVVCINKYDLLQNDREREEVEVFVRDGIIRLLGFEPKMFCVSSRSAMDFKQGSRISSFLAPEEREIAEKQQKTKLVENWLDLEKYILQTLNSIERAKLKFLSPLGVANNLADKYLNSVIEERLKVLKEDKKTMDIIEEQLQVFYNDMKQDFELQQSKLENIFHELVERGTCFYDNFINLSNVSSLINSKIVAEEFQSQVIANTATQIENHVSEVIDWIIDRKYRQWKAVTDFANKRARISLHEDKLVGSLSSEFQFNRKELLLKIGSTAENAVRNYDREHNDTDKLFAEITSSLKTCAAVEVSAITLGVSSALLMPTAAMAGAGILGAVVMGAGGLYALPYKRTTLRKNFISEVNKLRDTLKHRMREEFERELLDSIDSIKNSITPYSRFVKAEHEKFSTQKEHLIELQKLLNQIRREIENLQETDLTKK</sequence>
<dbReference type="RefSeq" id="XP_044560185.1">
    <property type="nucleotide sequence ID" value="XM_044708993.1"/>
</dbReference>
<evidence type="ECO:0000256" key="1">
    <source>
        <dbReference type="SAM" id="MobiDB-lite"/>
    </source>
</evidence>
<dbReference type="InterPro" id="IPR051943">
    <property type="entry name" value="TRAFAC_Dynamin-like_GTPase"/>
</dbReference>
<dbReference type="Gene3D" id="3.40.50.300">
    <property type="entry name" value="P-loop containing nucleotide triphosphate hydrolases"/>
    <property type="match status" value="1"/>
</dbReference>
<dbReference type="GO" id="GO:0005525">
    <property type="term" value="F:GTP binding"/>
    <property type="evidence" value="ECO:0007669"/>
    <property type="project" value="InterPro"/>
</dbReference>
<dbReference type="VEuPathDB" id="AmoebaDB:NfTy_066480"/>
<dbReference type="Proteomes" id="UP000444721">
    <property type="component" value="Unassembled WGS sequence"/>
</dbReference>
<evidence type="ECO:0000313" key="5">
    <source>
        <dbReference type="Proteomes" id="UP000444721"/>
    </source>
</evidence>
<proteinExistence type="predicted"/>
<name>A0A6A5BKR4_NAEFO</name>
<dbReference type="OMA" id="HFWEDVQ"/>